<keyword evidence="2 3" id="KW-0802">TPR repeat</keyword>
<accession>A0A8S2HUK4</accession>
<proteinExistence type="predicted"/>
<gene>
    <name evidence="4" type="ORF">OVA965_LOCUS9519</name>
    <name evidence="5" type="ORF">TMI583_LOCUS9515</name>
</gene>
<dbReference type="PROSITE" id="PS51996">
    <property type="entry name" value="TR_MART"/>
    <property type="match status" value="1"/>
</dbReference>
<evidence type="ECO:0000313" key="5">
    <source>
        <dbReference type="EMBL" id="CAF3679997.1"/>
    </source>
</evidence>
<evidence type="ECO:0000256" key="1">
    <source>
        <dbReference type="ARBA" id="ARBA00022737"/>
    </source>
</evidence>
<dbReference type="Proteomes" id="UP000682733">
    <property type="component" value="Unassembled WGS sequence"/>
</dbReference>
<keyword evidence="1" id="KW-0677">Repeat</keyword>
<protein>
    <submittedName>
        <fullName evidence="5">Uncharacterized protein</fullName>
    </submittedName>
</protein>
<dbReference type="Gene3D" id="1.25.40.10">
    <property type="entry name" value="Tetratricopeptide repeat domain"/>
    <property type="match status" value="3"/>
</dbReference>
<name>A0A8S2HUK4_9BILA</name>
<dbReference type="SUPFAM" id="SSF56399">
    <property type="entry name" value="ADP-ribosylation"/>
    <property type="match status" value="1"/>
</dbReference>
<dbReference type="PANTHER" id="PTHR45641">
    <property type="entry name" value="TETRATRICOPEPTIDE REPEAT PROTEIN (AFU_ORTHOLOGUE AFUA_6G03870)"/>
    <property type="match status" value="1"/>
</dbReference>
<comment type="caution">
    <text evidence="5">The sequence shown here is derived from an EMBL/GenBank/DDBJ whole genome shotgun (WGS) entry which is preliminary data.</text>
</comment>
<sequence>MYSGRDILLRLEGLFLKYVQQRDDVFQSLKELHRDDNKSLLSDTRTPFWHRRDEENDIHEHEPLLRAIQENIRYFMKKSQAASLFNQYERSIRGLTSEPYRFDVLHTFNNAIQWHTRPTFVFRLINKALRTEDYEALLTLRFYIIDLCNALRLKYDELKQDQQRQDLSTIVAYYGVKWTAPDVYNLKHNVGKTVPINDFLSTSQSTDIAKSFARVGGPIEPGDETVMLEIHIDTTTLSTPLADVAEYSDIRDEEELLFEFGASFVIDSVNYDTSDGTWWIKLSVVSEDVLMDNVQTLLKKCRETEMSLLLGELLLKMGLHSGCRKYLETLFDLYGNEHENVANIEELIAETYEQEEKYDQAILYQMKAFDLYASSHRWQDAARVLIRTASCYYDKKNKVITRQYTEKAHEILKNISGLPDNHCQFGDIMHLYGILEDNNQTARTHFLTVLDIYQTASTVCKCNDYDHKIAQVYENIGVRYKDEENYTQARISFQESENIRKKNITFWKERKAYATCLNAIAGLYHIEQDRIMVAMYVERAFELIDTDFIESVYRDNLSVQEAALKIKVFKNICENTLAYELKLLNSLNKTQPSTYEKIIERHLNIGEIYSKKSDQKWARQHYDKVYELCETKISSKKQQAQCLFDMGHRLLLADTEYAFQYVSKALEIRLLVLESDDVNIGFPHYDMYILYEYKETFDIAMEHLQKAIGILEKHLNDEKNYQFNVKEQLVICYQNSASMYNKRQEFRKAIEYLITAVSIIECFFSDLPDNYCILPKCYRMIAGNYFQLSDYDASIKFFKKYLETMEKHPEADSQSSLHDHASEISDTFKLLSCMHRRKMDYD</sequence>
<feature type="repeat" description="TPR" evidence="3">
    <location>
        <begin position="775"/>
        <end position="808"/>
    </location>
</feature>
<dbReference type="PROSITE" id="PS50005">
    <property type="entry name" value="TPR"/>
    <property type="match status" value="2"/>
</dbReference>
<evidence type="ECO:0000313" key="6">
    <source>
        <dbReference type="Proteomes" id="UP000682733"/>
    </source>
</evidence>
<dbReference type="Pfam" id="PF13181">
    <property type="entry name" value="TPR_8"/>
    <property type="match status" value="1"/>
</dbReference>
<dbReference type="EMBL" id="CAJOBA010003380">
    <property type="protein sequence ID" value="CAF3679997.1"/>
    <property type="molecule type" value="Genomic_DNA"/>
</dbReference>
<dbReference type="EMBL" id="CAJNOK010003379">
    <property type="protein sequence ID" value="CAF0898932.1"/>
    <property type="molecule type" value="Genomic_DNA"/>
</dbReference>
<evidence type="ECO:0000256" key="3">
    <source>
        <dbReference type="PROSITE-ProRule" id="PRU00339"/>
    </source>
</evidence>
<dbReference type="InterPro" id="IPR011990">
    <property type="entry name" value="TPR-like_helical_dom_sf"/>
</dbReference>
<evidence type="ECO:0000256" key="2">
    <source>
        <dbReference type="ARBA" id="ARBA00022803"/>
    </source>
</evidence>
<dbReference type="Proteomes" id="UP000677228">
    <property type="component" value="Unassembled WGS sequence"/>
</dbReference>
<dbReference type="PANTHER" id="PTHR45641:SF19">
    <property type="entry name" value="NEPHROCYSTIN-3"/>
    <property type="match status" value="1"/>
</dbReference>
<dbReference type="SUPFAM" id="SSF48452">
    <property type="entry name" value="TPR-like"/>
    <property type="match status" value="2"/>
</dbReference>
<reference evidence="5" key="1">
    <citation type="submission" date="2021-02" db="EMBL/GenBank/DDBJ databases">
        <authorList>
            <person name="Nowell W R."/>
        </authorList>
    </citation>
    <scope>NUCLEOTIDE SEQUENCE</scope>
</reference>
<dbReference type="Gene3D" id="3.90.176.10">
    <property type="entry name" value="Toxin ADP-ribosyltransferase, Chain A, domain 1"/>
    <property type="match status" value="1"/>
</dbReference>
<feature type="repeat" description="TPR" evidence="3">
    <location>
        <begin position="470"/>
        <end position="503"/>
    </location>
</feature>
<dbReference type="SMART" id="SM00028">
    <property type="entry name" value="TPR"/>
    <property type="match status" value="8"/>
</dbReference>
<organism evidence="5 6">
    <name type="scientific">Didymodactylos carnosus</name>
    <dbReference type="NCBI Taxonomy" id="1234261"/>
    <lineage>
        <taxon>Eukaryota</taxon>
        <taxon>Metazoa</taxon>
        <taxon>Spiralia</taxon>
        <taxon>Gnathifera</taxon>
        <taxon>Rotifera</taxon>
        <taxon>Eurotatoria</taxon>
        <taxon>Bdelloidea</taxon>
        <taxon>Philodinida</taxon>
        <taxon>Philodinidae</taxon>
        <taxon>Didymodactylos</taxon>
    </lineage>
</organism>
<evidence type="ECO:0000313" key="4">
    <source>
        <dbReference type="EMBL" id="CAF0898932.1"/>
    </source>
</evidence>
<dbReference type="InterPro" id="IPR019734">
    <property type="entry name" value="TPR_rpt"/>
</dbReference>
<dbReference type="AlphaFoldDB" id="A0A8S2HUK4"/>